<feature type="signal peptide" evidence="4">
    <location>
        <begin position="1"/>
        <end position="24"/>
    </location>
</feature>
<accession>A0A9D4FG38</accession>
<dbReference type="OrthoDB" id="6066467at2759"/>
<keyword evidence="2" id="KW-0964">Secreted</keyword>
<gene>
    <name evidence="6" type="ORF">DPMN_149507</name>
</gene>
<comment type="subcellular location">
    <subcellularLocation>
        <location evidence="1">Secreted</location>
    </subcellularLocation>
</comment>
<name>A0A9D4FG38_DREPO</name>
<proteinExistence type="predicted"/>
<protein>
    <recommendedName>
        <fullName evidence="5">C1q domain-containing protein</fullName>
    </recommendedName>
</protein>
<keyword evidence="7" id="KW-1185">Reference proteome</keyword>
<comment type="caution">
    <text evidence="6">The sequence shown here is derived from an EMBL/GenBank/DDBJ whole genome shotgun (WGS) entry which is preliminary data.</text>
</comment>
<dbReference type="Proteomes" id="UP000828390">
    <property type="component" value="Unassembled WGS sequence"/>
</dbReference>
<dbReference type="AlphaFoldDB" id="A0A9D4FG38"/>
<reference evidence="6" key="1">
    <citation type="journal article" date="2019" name="bioRxiv">
        <title>The Genome of the Zebra Mussel, Dreissena polymorpha: A Resource for Invasive Species Research.</title>
        <authorList>
            <person name="McCartney M.A."/>
            <person name="Auch B."/>
            <person name="Kono T."/>
            <person name="Mallez S."/>
            <person name="Zhang Y."/>
            <person name="Obille A."/>
            <person name="Becker A."/>
            <person name="Abrahante J.E."/>
            <person name="Garbe J."/>
            <person name="Badalamenti J.P."/>
            <person name="Herman A."/>
            <person name="Mangelson H."/>
            <person name="Liachko I."/>
            <person name="Sullivan S."/>
            <person name="Sone E.D."/>
            <person name="Koren S."/>
            <person name="Silverstein K.A.T."/>
            <person name="Beckman K.B."/>
            <person name="Gohl D.M."/>
        </authorList>
    </citation>
    <scope>NUCLEOTIDE SEQUENCE</scope>
    <source>
        <strain evidence="6">Duluth1</strain>
        <tissue evidence="6">Whole animal</tissue>
    </source>
</reference>
<reference evidence="6" key="2">
    <citation type="submission" date="2020-11" db="EMBL/GenBank/DDBJ databases">
        <authorList>
            <person name="McCartney M.A."/>
            <person name="Auch B."/>
            <person name="Kono T."/>
            <person name="Mallez S."/>
            <person name="Becker A."/>
            <person name="Gohl D.M."/>
            <person name="Silverstein K.A.T."/>
            <person name="Koren S."/>
            <person name="Bechman K.B."/>
            <person name="Herman A."/>
            <person name="Abrahante J.E."/>
            <person name="Garbe J."/>
        </authorList>
    </citation>
    <scope>NUCLEOTIDE SEQUENCE</scope>
    <source>
        <strain evidence="6">Duluth1</strain>
        <tissue evidence="6">Whole animal</tissue>
    </source>
</reference>
<evidence type="ECO:0000256" key="2">
    <source>
        <dbReference type="ARBA" id="ARBA00022525"/>
    </source>
</evidence>
<evidence type="ECO:0000256" key="3">
    <source>
        <dbReference type="ARBA" id="ARBA00022729"/>
    </source>
</evidence>
<dbReference type="InterPro" id="IPR008983">
    <property type="entry name" value="Tumour_necrosis_fac-like_dom"/>
</dbReference>
<feature type="chain" id="PRO_5038931993" description="C1q domain-containing protein" evidence="4">
    <location>
        <begin position="25"/>
        <end position="197"/>
    </location>
</feature>
<dbReference type="Gene3D" id="2.60.120.40">
    <property type="match status" value="1"/>
</dbReference>
<evidence type="ECO:0000313" key="7">
    <source>
        <dbReference type="Proteomes" id="UP000828390"/>
    </source>
</evidence>
<dbReference type="GO" id="GO:0005576">
    <property type="term" value="C:extracellular region"/>
    <property type="evidence" value="ECO:0007669"/>
    <property type="project" value="UniProtKB-SubCell"/>
</dbReference>
<feature type="domain" description="C1q" evidence="5">
    <location>
        <begin position="64"/>
        <end position="197"/>
    </location>
</feature>
<evidence type="ECO:0000313" key="6">
    <source>
        <dbReference type="EMBL" id="KAH3795945.1"/>
    </source>
</evidence>
<dbReference type="SMR" id="A0A9D4FG38"/>
<dbReference type="InterPro" id="IPR001073">
    <property type="entry name" value="C1q_dom"/>
</dbReference>
<evidence type="ECO:0000259" key="5">
    <source>
        <dbReference type="PROSITE" id="PS50871"/>
    </source>
</evidence>
<dbReference type="SUPFAM" id="SSF49842">
    <property type="entry name" value="TNF-like"/>
    <property type="match status" value="1"/>
</dbReference>
<dbReference type="PRINTS" id="PR00007">
    <property type="entry name" value="COMPLEMNTC1Q"/>
</dbReference>
<dbReference type="Pfam" id="PF00386">
    <property type="entry name" value="C1q"/>
    <property type="match status" value="1"/>
</dbReference>
<organism evidence="6 7">
    <name type="scientific">Dreissena polymorpha</name>
    <name type="common">Zebra mussel</name>
    <name type="synonym">Mytilus polymorpha</name>
    <dbReference type="NCBI Taxonomy" id="45954"/>
    <lineage>
        <taxon>Eukaryota</taxon>
        <taxon>Metazoa</taxon>
        <taxon>Spiralia</taxon>
        <taxon>Lophotrochozoa</taxon>
        <taxon>Mollusca</taxon>
        <taxon>Bivalvia</taxon>
        <taxon>Autobranchia</taxon>
        <taxon>Heteroconchia</taxon>
        <taxon>Euheterodonta</taxon>
        <taxon>Imparidentia</taxon>
        <taxon>Neoheterodontei</taxon>
        <taxon>Myida</taxon>
        <taxon>Dreissenoidea</taxon>
        <taxon>Dreissenidae</taxon>
        <taxon>Dreissena</taxon>
    </lineage>
</organism>
<dbReference type="PROSITE" id="PS50871">
    <property type="entry name" value="C1Q"/>
    <property type="match status" value="1"/>
</dbReference>
<sequence>MHFCHTLPLATVCVWLALLGDAGCFPTHTNTAKRHNPLITRLAKLQAQIHHLQEKIGDTTEYSDDPVQVAFSVSMEKSHIVSTGSHLPFDRVLTNIGGHYNANNNEFVAPVTGTYVFTVNAVCGTYSYMHIALYQNETPAFRTLCDNRTGSSQQQSGGITPLRLTKGDKISVRMVYPLATSSEAYGSGMTSFSGFLL</sequence>
<dbReference type="PANTHER" id="PTHR22923:SF116">
    <property type="entry name" value="C1Q DOMAIN-CONTAINING PROTEIN"/>
    <property type="match status" value="1"/>
</dbReference>
<dbReference type="InterPro" id="IPR050822">
    <property type="entry name" value="Cerebellin_Synaptic_Org"/>
</dbReference>
<dbReference type="SMART" id="SM00110">
    <property type="entry name" value="C1Q"/>
    <property type="match status" value="1"/>
</dbReference>
<evidence type="ECO:0000256" key="4">
    <source>
        <dbReference type="SAM" id="SignalP"/>
    </source>
</evidence>
<evidence type="ECO:0000256" key="1">
    <source>
        <dbReference type="ARBA" id="ARBA00004613"/>
    </source>
</evidence>
<dbReference type="PANTHER" id="PTHR22923">
    <property type="entry name" value="CEREBELLIN-RELATED"/>
    <property type="match status" value="1"/>
</dbReference>
<dbReference type="EMBL" id="JAIWYP010000007">
    <property type="protein sequence ID" value="KAH3795945.1"/>
    <property type="molecule type" value="Genomic_DNA"/>
</dbReference>
<keyword evidence="3 4" id="KW-0732">Signal</keyword>